<evidence type="ECO:0000256" key="1">
    <source>
        <dbReference type="SAM" id="SignalP"/>
    </source>
</evidence>
<feature type="signal peptide" evidence="1">
    <location>
        <begin position="1"/>
        <end position="22"/>
    </location>
</feature>
<dbReference type="EMBL" id="JAAVUP010000001">
    <property type="protein sequence ID" value="NKE15974.1"/>
    <property type="molecule type" value="Genomic_DNA"/>
</dbReference>
<evidence type="ECO:0000313" key="3">
    <source>
        <dbReference type="EMBL" id="NKE15974.1"/>
    </source>
</evidence>
<keyword evidence="4" id="KW-1185">Reference proteome</keyword>
<dbReference type="RefSeq" id="WP_168039047.1">
    <property type="nucleotide sequence ID" value="NZ_JAAEDK010000005.1"/>
</dbReference>
<dbReference type="Proteomes" id="UP000746741">
    <property type="component" value="Unassembled WGS sequence"/>
</dbReference>
<evidence type="ECO:0000313" key="2">
    <source>
        <dbReference type="EMBL" id="MBR0658209.1"/>
    </source>
</evidence>
<dbReference type="EMBL" id="JAAEDK010000005">
    <property type="protein sequence ID" value="MBR0658209.1"/>
    <property type="molecule type" value="Genomic_DNA"/>
</dbReference>
<dbReference type="Proteomes" id="UP001138708">
    <property type="component" value="Unassembled WGS sequence"/>
</dbReference>
<reference evidence="2" key="3">
    <citation type="journal article" date="2021" name="Syst. Appl. Microbiol.">
        <title>Roseomonas hellenica sp. nov., isolated from roots of wild-growing Alkanna tinctoria.</title>
        <authorList>
            <person name="Rat A."/>
            <person name="Naranjo H.D."/>
            <person name="Lebbe L."/>
            <person name="Cnockaert M."/>
            <person name="Krigas N."/>
            <person name="Grigoriadou K."/>
            <person name="Maloupa E."/>
            <person name="Willems A."/>
        </authorList>
    </citation>
    <scope>NUCLEOTIDE SEQUENCE</scope>
    <source>
        <strain evidence="2">LMG 31161</strain>
    </source>
</reference>
<sequence length="101" mass="10867">MPLPRPLTILATAAVLALPASAALPPPYQRLAEFRAVISHPEIASALGADLITRIEYVREDLYRVSGTRCRLDLAIVTTPGSPGLVGPRQFEVRATDRSCS</sequence>
<comment type="caution">
    <text evidence="2">The sequence shown here is derived from an EMBL/GenBank/DDBJ whole genome shotgun (WGS) entry which is preliminary data.</text>
</comment>
<proteinExistence type="predicted"/>
<protein>
    <submittedName>
        <fullName evidence="2">Uncharacterized protein</fullName>
    </submittedName>
</protein>
<accession>A0A9X9WCZ9</accession>
<reference evidence="2" key="1">
    <citation type="submission" date="2020-01" db="EMBL/GenBank/DDBJ databases">
        <authorList>
            <person name="Rat A."/>
        </authorList>
    </citation>
    <scope>NUCLEOTIDE SEQUENCE</scope>
    <source>
        <strain evidence="2">LMG 31161</strain>
    </source>
</reference>
<feature type="chain" id="PRO_5040799614" evidence="1">
    <location>
        <begin position="23"/>
        <end position="101"/>
    </location>
</feature>
<gene>
    <name evidence="3" type="ORF">GWK15_03395</name>
    <name evidence="2" type="ORF">GXW75_03030</name>
</gene>
<organism evidence="2 5">
    <name type="scientific">Neoroseomonas oryzicola</name>
    <dbReference type="NCBI Taxonomy" id="535904"/>
    <lineage>
        <taxon>Bacteria</taxon>
        <taxon>Pseudomonadati</taxon>
        <taxon>Pseudomonadota</taxon>
        <taxon>Alphaproteobacteria</taxon>
        <taxon>Acetobacterales</taxon>
        <taxon>Acetobacteraceae</taxon>
        <taxon>Neoroseomonas</taxon>
    </lineage>
</organism>
<reference evidence="3 4" key="2">
    <citation type="submission" date="2020-02" db="EMBL/GenBank/DDBJ databases">
        <authorList>
            <person name="Sun Q."/>
            <person name="Inoue M."/>
        </authorList>
    </citation>
    <scope>NUCLEOTIDE SEQUENCE [LARGE SCALE GENOMIC DNA]</scope>
    <source>
        <strain evidence="3 4">KCTC 22478</strain>
    </source>
</reference>
<name>A0A9X9WCZ9_9PROT</name>
<dbReference type="AlphaFoldDB" id="A0A9X9WCZ9"/>
<evidence type="ECO:0000313" key="5">
    <source>
        <dbReference type="Proteomes" id="UP001138708"/>
    </source>
</evidence>
<evidence type="ECO:0000313" key="4">
    <source>
        <dbReference type="Proteomes" id="UP000746741"/>
    </source>
</evidence>
<keyword evidence="1" id="KW-0732">Signal</keyword>